<comment type="subcellular location">
    <subcellularLocation>
        <location evidence="1">Periplasm</location>
    </subcellularLocation>
</comment>
<feature type="domain" description="Solute-binding protein family 5" evidence="5">
    <location>
        <begin position="80"/>
        <end position="412"/>
    </location>
</feature>
<comment type="similarity">
    <text evidence="2">Belongs to the bacterial solute-binding protein 5 family.</text>
</comment>
<evidence type="ECO:0000256" key="1">
    <source>
        <dbReference type="ARBA" id="ARBA00004418"/>
    </source>
</evidence>
<evidence type="ECO:0000259" key="5">
    <source>
        <dbReference type="Pfam" id="PF00496"/>
    </source>
</evidence>
<sequence>MRNDTGLVNRRHLLAGTAALGLAAALPVPAFAAGEPRRGGVLKYATLGLDTSDPHRHVGSIGVQQLYVEALTSIGPDGGVEPFLAESFDVSEDGKTYRFTLRQGVTFHDGETLTAEDVVANIMRVKTRISGGWLASAMKLLDSATAPDPRTVVVSLKQPYGPLLGLMSELWIVSPKSEGWDATIKTPIGTGPFRFGTWQPKVKLVAPANTTYWRAGMPYLEAVECDLRDDVDKGLALRAGDLHVANVSRDVAAQLAKSQDIAVSRLKDTNWYFLSFNNRKPRAPFDDLRVRRAIAHAMDKTAFMRFVAGDSGVVTNQMVAPGNLYFDQAQHDADLHAKPDLDKAKALLAEAGVKPAEVKIELVSWQESYPQVAVQMLRRLGFQVNHVALDDIGTQKRLGQYDWDVTVIHSGPRADVFLRYVRLMSDGPNPVLWGGVQDPEFDRLVKDAVAEPDVADRKAIYTKAWQRVLDNYYTVVLGHAAEPIAFRRQVQGYEPGFTWSPNWASGGVAKTWLAG</sequence>
<evidence type="ECO:0000256" key="3">
    <source>
        <dbReference type="ARBA" id="ARBA00022729"/>
    </source>
</evidence>
<dbReference type="InterPro" id="IPR039424">
    <property type="entry name" value="SBP_5"/>
</dbReference>
<protein>
    <submittedName>
        <fullName evidence="6">ABC transporter substrate-binding protein</fullName>
    </submittedName>
</protein>
<feature type="signal peptide" evidence="4">
    <location>
        <begin position="1"/>
        <end position="32"/>
    </location>
</feature>
<comment type="caution">
    <text evidence="6">The sequence shown here is derived from an EMBL/GenBank/DDBJ whole genome shotgun (WGS) entry which is preliminary data.</text>
</comment>
<dbReference type="Proteomes" id="UP001165652">
    <property type="component" value="Unassembled WGS sequence"/>
</dbReference>
<reference evidence="6" key="2">
    <citation type="submission" date="2023-02" db="EMBL/GenBank/DDBJ databases">
        <authorList>
            <person name="Rayyan A."/>
            <person name="Meyer T."/>
            <person name="Kyndt J.A."/>
        </authorList>
    </citation>
    <scope>NUCLEOTIDE SEQUENCE</scope>
    <source>
        <strain evidence="6">DSM 9987</strain>
    </source>
</reference>
<feature type="chain" id="PRO_5045803604" evidence="4">
    <location>
        <begin position="33"/>
        <end position="515"/>
    </location>
</feature>
<gene>
    <name evidence="6" type="ORF">PQJ73_12865</name>
</gene>
<evidence type="ECO:0000256" key="4">
    <source>
        <dbReference type="SAM" id="SignalP"/>
    </source>
</evidence>
<dbReference type="CDD" id="cd00995">
    <property type="entry name" value="PBP2_NikA_DppA_OppA_like"/>
    <property type="match status" value="1"/>
</dbReference>
<dbReference type="Gene3D" id="3.40.190.10">
    <property type="entry name" value="Periplasmic binding protein-like II"/>
    <property type="match status" value="1"/>
</dbReference>
<evidence type="ECO:0000313" key="7">
    <source>
        <dbReference type="Proteomes" id="UP001165652"/>
    </source>
</evidence>
<dbReference type="Gene3D" id="3.90.76.10">
    <property type="entry name" value="Dipeptide-binding Protein, Domain 1"/>
    <property type="match status" value="1"/>
</dbReference>
<reference evidence="6" key="1">
    <citation type="journal article" date="2023" name="Microbiol Resour">
        <title>Genome Sequences of Rhodoplanes serenus and Two Thermotolerant Strains, Rhodoplanes tepidamans and 'Rhodoplanes cryptolactis,' Further Refine the Genus.</title>
        <authorList>
            <person name="Rayyan A.A."/>
            <person name="Kyndt J.A."/>
        </authorList>
    </citation>
    <scope>NUCLEOTIDE SEQUENCE</scope>
    <source>
        <strain evidence="6">DSM 9987</strain>
    </source>
</reference>
<evidence type="ECO:0000256" key="2">
    <source>
        <dbReference type="ARBA" id="ARBA00005695"/>
    </source>
</evidence>
<evidence type="ECO:0000313" key="6">
    <source>
        <dbReference type="EMBL" id="MDC7786577.1"/>
    </source>
</evidence>
<dbReference type="InterPro" id="IPR006311">
    <property type="entry name" value="TAT_signal"/>
</dbReference>
<keyword evidence="7" id="KW-1185">Reference proteome</keyword>
<dbReference type="Gene3D" id="3.10.105.10">
    <property type="entry name" value="Dipeptide-binding Protein, Domain 3"/>
    <property type="match status" value="1"/>
</dbReference>
<accession>A0ABT5JAR0</accession>
<dbReference type="EMBL" id="JAQQLI010000017">
    <property type="protein sequence ID" value="MDC7786577.1"/>
    <property type="molecule type" value="Genomic_DNA"/>
</dbReference>
<dbReference type="PROSITE" id="PS51318">
    <property type="entry name" value="TAT"/>
    <property type="match status" value="1"/>
</dbReference>
<dbReference type="PANTHER" id="PTHR30290:SF38">
    <property type="entry name" value="D,D-DIPEPTIDE-BINDING PERIPLASMIC PROTEIN DDPA-RELATED"/>
    <property type="match status" value="1"/>
</dbReference>
<dbReference type="InterPro" id="IPR000914">
    <property type="entry name" value="SBP_5_dom"/>
</dbReference>
<proteinExistence type="inferred from homology"/>
<dbReference type="SUPFAM" id="SSF53850">
    <property type="entry name" value="Periplasmic binding protein-like II"/>
    <property type="match status" value="1"/>
</dbReference>
<dbReference type="PIRSF" id="PIRSF002741">
    <property type="entry name" value="MppA"/>
    <property type="match status" value="1"/>
</dbReference>
<dbReference type="Pfam" id="PF00496">
    <property type="entry name" value="SBP_bac_5"/>
    <property type="match status" value="1"/>
</dbReference>
<dbReference type="RefSeq" id="WP_272777423.1">
    <property type="nucleotide sequence ID" value="NZ_JAQQLI010000017.1"/>
</dbReference>
<dbReference type="InterPro" id="IPR030678">
    <property type="entry name" value="Peptide/Ni-bd"/>
</dbReference>
<dbReference type="PANTHER" id="PTHR30290">
    <property type="entry name" value="PERIPLASMIC BINDING COMPONENT OF ABC TRANSPORTER"/>
    <property type="match status" value="1"/>
</dbReference>
<organism evidence="6 7">
    <name type="scientific">Rhodoplanes tepidamans</name>
    <name type="common">Rhodoplanes cryptolactis</name>
    <dbReference type="NCBI Taxonomy" id="200616"/>
    <lineage>
        <taxon>Bacteria</taxon>
        <taxon>Pseudomonadati</taxon>
        <taxon>Pseudomonadota</taxon>
        <taxon>Alphaproteobacteria</taxon>
        <taxon>Hyphomicrobiales</taxon>
        <taxon>Nitrobacteraceae</taxon>
        <taxon>Rhodoplanes</taxon>
    </lineage>
</organism>
<keyword evidence="3 4" id="KW-0732">Signal</keyword>
<name>A0ABT5JAR0_RHOTP</name>